<evidence type="ECO:0000256" key="7">
    <source>
        <dbReference type="PROSITE-ProRule" id="PRU00169"/>
    </source>
</evidence>
<feature type="domain" description="Sigma-54 factor interaction" evidence="8">
    <location>
        <begin position="144"/>
        <end position="373"/>
    </location>
</feature>
<dbReference type="InterPro" id="IPR009057">
    <property type="entry name" value="Homeodomain-like_sf"/>
</dbReference>
<dbReference type="SUPFAM" id="SSF52540">
    <property type="entry name" value="P-loop containing nucleoside triphosphate hydrolases"/>
    <property type="match status" value="1"/>
</dbReference>
<dbReference type="Pfam" id="PF25601">
    <property type="entry name" value="AAA_lid_14"/>
    <property type="match status" value="1"/>
</dbReference>
<evidence type="ECO:0000256" key="3">
    <source>
        <dbReference type="ARBA" id="ARBA00022840"/>
    </source>
</evidence>
<dbReference type="Pfam" id="PF00072">
    <property type="entry name" value="Response_reg"/>
    <property type="match status" value="1"/>
</dbReference>
<reference evidence="10 11" key="1">
    <citation type="journal article" date="2016" name="Nat. Commun.">
        <title>Thousands of microbial genomes shed light on interconnected biogeochemical processes in an aquifer system.</title>
        <authorList>
            <person name="Anantharaman K."/>
            <person name="Brown C.T."/>
            <person name="Hug L.A."/>
            <person name="Sharon I."/>
            <person name="Castelle C.J."/>
            <person name="Probst A.J."/>
            <person name="Thomas B.C."/>
            <person name="Singh A."/>
            <person name="Wilkins M.J."/>
            <person name="Karaoz U."/>
            <person name="Brodie E.L."/>
            <person name="Williams K.H."/>
            <person name="Hubbard S.S."/>
            <person name="Banfield J.F."/>
        </authorList>
    </citation>
    <scope>NUCLEOTIDE SEQUENCE [LARGE SCALE GENOMIC DNA]</scope>
</reference>
<dbReference type="Gene3D" id="1.10.8.60">
    <property type="match status" value="1"/>
</dbReference>
<dbReference type="EMBL" id="MEYH01000105">
    <property type="protein sequence ID" value="OGD13640.1"/>
    <property type="molecule type" value="Genomic_DNA"/>
</dbReference>
<dbReference type="GO" id="GO:0000160">
    <property type="term" value="P:phosphorelay signal transduction system"/>
    <property type="evidence" value="ECO:0007669"/>
    <property type="project" value="UniProtKB-KW"/>
</dbReference>
<dbReference type="Gene3D" id="1.10.10.60">
    <property type="entry name" value="Homeodomain-like"/>
    <property type="match status" value="1"/>
</dbReference>
<keyword evidence="3" id="KW-0067">ATP-binding</keyword>
<dbReference type="InterPro" id="IPR058031">
    <property type="entry name" value="AAA_lid_NorR"/>
</dbReference>
<evidence type="ECO:0000256" key="5">
    <source>
        <dbReference type="ARBA" id="ARBA00023015"/>
    </source>
</evidence>
<dbReference type="InterPro" id="IPR025944">
    <property type="entry name" value="Sigma_54_int_dom_CS"/>
</dbReference>
<protein>
    <submittedName>
        <fullName evidence="10">Fis family transcriptional regulator</fullName>
    </submittedName>
</protein>
<dbReference type="Gene3D" id="3.40.50.300">
    <property type="entry name" value="P-loop containing nucleotide triphosphate hydrolases"/>
    <property type="match status" value="1"/>
</dbReference>
<dbReference type="PANTHER" id="PTHR32071">
    <property type="entry name" value="TRANSCRIPTIONAL REGULATORY PROTEIN"/>
    <property type="match status" value="1"/>
</dbReference>
<dbReference type="FunFam" id="3.40.50.300:FF:000006">
    <property type="entry name" value="DNA-binding transcriptional regulator NtrC"/>
    <property type="match status" value="1"/>
</dbReference>
<dbReference type="Pfam" id="PF02954">
    <property type="entry name" value="HTH_8"/>
    <property type="match status" value="1"/>
</dbReference>
<evidence type="ECO:0000259" key="9">
    <source>
        <dbReference type="PROSITE" id="PS50110"/>
    </source>
</evidence>
<dbReference type="CDD" id="cd00009">
    <property type="entry name" value="AAA"/>
    <property type="match status" value="1"/>
</dbReference>
<dbReference type="PRINTS" id="PR01590">
    <property type="entry name" value="HTHFIS"/>
</dbReference>
<gene>
    <name evidence="10" type="ORF">A2V47_06575</name>
</gene>
<dbReference type="SUPFAM" id="SSF52172">
    <property type="entry name" value="CheY-like"/>
    <property type="match status" value="1"/>
</dbReference>
<dbReference type="Pfam" id="PF00158">
    <property type="entry name" value="Sigma54_activat"/>
    <property type="match status" value="1"/>
</dbReference>
<dbReference type="InterPro" id="IPR025662">
    <property type="entry name" value="Sigma_54_int_dom_ATP-bd_1"/>
</dbReference>
<dbReference type="InterPro" id="IPR003593">
    <property type="entry name" value="AAA+_ATPase"/>
</dbReference>
<name>A0A1F5A501_9BACT</name>
<sequence>MTKANILIIDDEVDLCQSLLELLEEEEYQVFIAHSGKEGLIKVQENLPDLVLLDIKMTGIDGIEALKRITAIDKNISVIMLTAYQTVETAVKAMKLGAYDYISKPFNFEELKIIIKRALQAHDLSQEVVSLRQQLRDKFSFKNIIGKGDKIKEVLYKIEKVAPTNATVLIRGDSGSGKELIAKNIHQYSPRRDKPFIAVDCASIPETLIESELFGHTKGAFTGAIAKRIGKFELAQSGTLFLDEIGNLPVNIQAKLLRALQEGEINRIGEKYPIKIDVRMIIASNTNLEEDIKRGTFREDLYYRINVFSILLPTLKERKEDIPLLALHFLNQFNPILGKNIKHISEESMKLLINYFWPGNVRELQNVIQQGMIMAEDIILPEHLPFYIQENKAGAELMPTLLSGKDQNNFPHDFSLKKNISQLSRDTERRIILEVLKRTYWNKTKAAKLLKINYKTLYLKIKEYNLHPTNL</sequence>
<comment type="caution">
    <text evidence="10">The sequence shown here is derived from an EMBL/GenBank/DDBJ whole genome shotgun (WGS) entry which is preliminary data.</text>
</comment>
<dbReference type="InterPro" id="IPR027417">
    <property type="entry name" value="P-loop_NTPase"/>
</dbReference>
<evidence type="ECO:0000256" key="1">
    <source>
        <dbReference type="ARBA" id="ARBA00022553"/>
    </source>
</evidence>
<dbReference type="PROSITE" id="PS00675">
    <property type="entry name" value="SIGMA54_INTERACT_1"/>
    <property type="match status" value="1"/>
</dbReference>
<feature type="domain" description="Response regulatory" evidence="9">
    <location>
        <begin position="5"/>
        <end position="119"/>
    </location>
</feature>
<dbReference type="Proteomes" id="UP000177701">
    <property type="component" value="Unassembled WGS sequence"/>
</dbReference>
<keyword evidence="6" id="KW-0804">Transcription</keyword>
<dbReference type="Gene3D" id="3.40.50.2300">
    <property type="match status" value="1"/>
</dbReference>
<keyword evidence="4" id="KW-0902">Two-component regulatory system</keyword>
<evidence type="ECO:0000256" key="2">
    <source>
        <dbReference type="ARBA" id="ARBA00022741"/>
    </source>
</evidence>
<dbReference type="InterPro" id="IPR002078">
    <property type="entry name" value="Sigma_54_int"/>
</dbReference>
<organism evidence="10 11">
    <name type="scientific">Candidatus Sediminicultor quintus</name>
    <dbReference type="NCBI Taxonomy" id="1797291"/>
    <lineage>
        <taxon>Bacteria</taxon>
        <taxon>Pseudomonadati</taxon>
        <taxon>Atribacterota</taxon>
        <taxon>Candidatus Phoenicimicrobiia</taxon>
        <taxon>Candidatus Pheonicimicrobiales</taxon>
        <taxon>Candidatus Phoenicimicrobiaceae</taxon>
        <taxon>Candidatus Sediminicultor</taxon>
    </lineage>
</organism>
<dbReference type="STRING" id="1797291.A2V47_06575"/>
<dbReference type="SMART" id="SM00448">
    <property type="entry name" value="REC"/>
    <property type="match status" value="1"/>
</dbReference>
<dbReference type="PROSITE" id="PS50110">
    <property type="entry name" value="RESPONSE_REGULATORY"/>
    <property type="match status" value="1"/>
</dbReference>
<dbReference type="GO" id="GO:0006355">
    <property type="term" value="P:regulation of DNA-templated transcription"/>
    <property type="evidence" value="ECO:0007669"/>
    <property type="project" value="InterPro"/>
</dbReference>
<dbReference type="FunFam" id="3.40.50.2300:FF:000018">
    <property type="entry name" value="DNA-binding transcriptional regulator NtrC"/>
    <property type="match status" value="1"/>
</dbReference>
<evidence type="ECO:0000256" key="6">
    <source>
        <dbReference type="ARBA" id="ARBA00023163"/>
    </source>
</evidence>
<evidence type="ECO:0000259" key="8">
    <source>
        <dbReference type="PROSITE" id="PS50045"/>
    </source>
</evidence>
<dbReference type="PROSITE" id="PS50045">
    <property type="entry name" value="SIGMA54_INTERACT_4"/>
    <property type="match status" value="1"/>
</dbReference>
<dbReference type="SMART" id="SM00382">
    <property type="entry name" value="AAA"/>
    <property type="match status" value="1"/>
</dbReference>
<dbReference type="GO" id="GO:0043565">
    <property type="term" value="F:sequence-specific DNA binding"/>
    <property type="evidence" value="ECO:0007669"/>
    <property type="project" value="InterPro"/>
</dbReference>
<dbReference type="InterPro" id="IPR002197">
    <property type="entry name" value="HTH_Fis"/>
</dbReference>
<evidence type="ECO:0000313" key="11">
    <source>
        <dbReference type="Proteomes" id="UP000177701"/>
    </source>
</evidence>
<keyword evidence="5" id="KW-0805">Transcription regulation</keyword>
<keyword evidence="2" id="KW-0547">Nucleotide-binding</keyword>
<dbReference type="AlphaFoldDB" id="A0A1F5A501"/>
<dbReference type="PROSITE" id="PS00688">
    <property type="entry name" value="SIGMA54_INTERACT_3"/>
    <property type="match status" value="1"/>
</dbReference>
<proteinExistence type="predicted"/>
<keyword evidence="1 7" id="KW-0597">Phosphoprotein</keyword>
<feature type="modified residue" description="4-aspartylphosphate" evidence="7">
    <location>
        <position position="54"/>
    </location>
</feature>
<dbReference type="InterPro" id="IPR011006">
    <property type="entry name" value="CheY-like_superfamily"/>
</dbReference>
<accession>A0A1F5A501</accession>
<dbReference type="GO" id="GO:0005524">
    <property type="term" value="F:ATP binding"/>
    <property type="evidence" value="ECO:0007669"/>
    <property type="project" value="UniProtKB-KW"/>
</dbReference>
<dbReference type="InterPro" id="IPR001789">
    <property type="entry name" value="Sig_transdc_resp-reg_receiver"/>
</dbReference>
<dbReference type="SUPFAM" id="SSF46689">
    <property type="entry name" value="Homeodomain-like"/>
    <property type="match status" value="1"/>
</dbReference>
<evidence type="ECO:0000313" key="10">
    <source>
        <dbReference type="EMBL" id="OGD13640.1"/>
    </source>
</evidence>
<evidence type="ECO:0000256" key="4">
    <source>
        <dbReference type="ARBA" id="ARBA00023012"/>
    </source>
</evidence>